<keyword evidence="2" id="KW-0282">Flagellum</keyword>
<proteinExistence type="predicted"/>
<evidence type="ECO:0000256" key="1">
    <source>
        <dbReference type="SAM" id="MobiDB-lite"/>
    </source>
</evidence>
<keyword evidence="2" id="KW-0969">Cilium</keyword>
<dbReference type="EMBL" id="JBHUEM010000011">
    <property type="protein sequence ID" value="MFD1736756.1"/>
    <property type="molecule type" value="Genomic_DNA"/>
</dbReference>
<dbReference type="InterPro" id="IPR005186">
    <property type="entry name" value="FlaG"/>
</dbReference>
<organism evidence="2 3">
    <name type="scientific">Bacillus salitolerans</name>
    <dbReference type="NCBI Taxonomy" id="1437434"/>
    <lineage>
        <taxon>Bacteria</taxon>
        <taxon>Bacillati</taxon>
        <taxon>Bacillota</taxon>
        <taxon>Bacilli</taxon>
        <taxon>Bacillales</taxon>
        <taxon>Bacillaceae</taxon>
        <taxon>Bacillus</taxon>
    </lineage>
</organism>
<evidence type="ECO:0000313" key="3">
    <source>
        <dbReference type="Proteomes" id="UP001597214"/>
    </source>
</evidence>
<feature type="compositionally biased region" description="Basic and acidic residues" evidence="1">
    <location>
        <begin position="26"/>
        <end position="57"/>
    </location>
</feature>
<feature type="region of interest" description="Disordered" evidence="1">
    <location>
        <begin position="1"/>
        <end position="57"/>
    </location>
</feature>
<dbReference type="RefSeq" id="WP_377927924.1">
    <property type="nucleotide sequence ID" value="NZ_JBHUEM010000011.1"/>
</dbReference>
<protein>
    <submittedName>
        <fullName evidence="2">Flagellar protein FlaG</fullName>
    </submittedName>
</protein>
<dbReference type="Gene3D" id="3.30.160.170">
    <property type="entry name" value="FlaG-like"/>
    <property type="match status" value="1"/>
</dbReference>
<reference evidence="3" key="1">
    <citation type="journal article" date="2019" name="Int. J. Syst. Evol. Microbiol.">
        <title>The Global Catalogue of Microorganisms (GCM) 10K type strain sequencing project: providing services to taxonomists for standard genome sequencing and annotation.</title>
        <authorList>
            <consortium name="The Broad Institute Genomics Platform"/>
            <consortium name="The Broad Institute Genome Sequencing Center for Infectious Disease"/>
            <person name="Wu L."/>
            <person name="Ma J."/>
        </authorList>
    </citation>
    <scope>NUCLEOTIDE SEQUENCE [LARGE SCALE GENOMIC DNA]</scope>
    <source>
        <strain evidence="3">CCUG 49339</strain>
    </source>
</reference>
<dbReference type="PANTHER" id="PTHR37166:SF1">
    <property type="entry name" value="PROTEIN FLAG"/>
    <property type="match status" value="1"/>
</dbReference>
<dbReference type="Proteomes" id="UP001597214">
    <property type="component" value="Unassembled WGS sequence"/>
</dbReference>
<sequence length="123" mass="14358">MEIQKTTPMMKQMLIKKEQPSPNEVEVLKAKQLESSLPKEEQPATEKKDKKEDLKDKVDQTNKMLELNYTSLKFEVHDETNRVAVSVVDQESKKVIREIPEKEFLDMFAKMMDYLGLLVDKKA</sequence>
<comment type="caution">
    <text evidence="2">The sequence shown here is derived from an EMBL/GenBank/DDBJ whole genome shotgun (WGS) entry which is preliminary data.</text>
</comment>
<accession>A0ABW4LNT1</accession>
<keyword evidence="2" id="KW-0966">Cell projection</keyword>
<dbReference type="SUPFAM" id="SSF160214">
    <property type="entry name" value="FlaG-like"/>
    <property type="match status" value="1"/>
</dbReference>
<dbReference type="PANTHER" id="PTHR37166">
    <property type="entry name" value="PROTEIN FLAG"/>
    <property type="match status" value="1"/>
</dbReference>
<dbReference type="InterPro" id="IPR035924">
    <property type="entry name" value="FlaG-like_sf"/>
</dbReference>
<dbReference type="Pfam" id="PF03646">
    <property type="entry name" value="FlaG"/>
    <property type="match status" value="1"/>
</dbReference>
<name>A0ABW4LNT1_9BACI</name>
<evidence type="ECO:0000313" key="2">
    <source>
        <dbReference type="EMBL" id="MFD1736756.1"/>
    </source>
</evidence>
<keyword evidence="3" id="KW-1185">Reference proteome</keyword>
<gene>
    <name evidence="2" type="ORF">ACFSCX_09270</name>
</gene>